<dbReference type="InterPro" id="IPR016181">
    <property type="entry name" value="Acyl_CoA_acyltransferase"/>
</dbReference>
<dbReference type="Pfam" id="PF13527">
    <property type="entry name" value="Acetyltransf_9"/>
    <property type="match status" value="1"/>
</dbReference>
<evidence type="ECO:0000259" key="1">
    <source>
        <dbReference type="PROSITE" id="PS51186"/>
    </source>
</evidence>
<proteinExistence type="predicted"/>
<gene>
    <name evidence="2" type="ORF">AS202_11315</name>
</gene>
<dbReference type="Proteomes" id="UP000069030">
    <property type="component" value="Chromosome"/>
</dbReference>
<dbReference type="Gene3D" id="3.40.630.30">
    <property type="match status" value="1"/>
</dbReference>
<organism evidence="2 3">
    <name type="scientific">Myroides odoratimimus</name>
    <dbReference type="NCBI Taxonomy" id="76832"/>
    <lineage>
        <taxon>Bacteria</taxon>
        <taxon>Pseudomonadati</taxon>
        <taxon>Bacteroidota</taxon>
        <taxon>Flavobacteriia</taxon>
        <taxon>Flavobacteriales</taxon>
        <taxon>Flavobacteriaceae</taxon>
        <taxon>Myroides</taxon>
    </lineage>
</organism>
<dbReference type="RefSeq" id="WP_058699445.1">
    <property type="nucleotide sequence ID" value="NZ_CP013690.1"/>
</dbReference>
<evidence type="ECO:0000313" key="2">
    <source>
        <dbReference type="EMBL" id="ALU26701.1"/>
    </source>
</evidence>
<dbReference type="AlphaFoldDB" id="A0AAI8G5C3"/>
<dbReference type="InterPro" id="IPR000182">
    <property type="entry name" value="GNAT_dom"/>
</dbReference>
<accession>A0AAI8G5C3</accession>
<dbReference type="KEGG" id="mod:AS202_11315"/>
<name>A0AAI8G5C3_9FLAO</name>
<feature type="domain" description="N-acetyltransferase" evidence="1">
    <location>
        <begin position="17"/>
        <end position="154"/>
    </location>
</feature>
<dbReference type="CDD" id="cd04301">
    <property type="entry name" value="NAT_SF"/>
    <property type="match status" value="1"/>
</dbReference>
<dbReference type="SUPFAM" id="SSF55729">
    <property type="entry name" value="Acyl-CoA N-acyltransferases (Nat)"/>
    <property type="match status" value="1"/>
</dbReference>
<protein>
    <recommendedName>
        <fullName evidence="1">N-acetyltransferase domain-containing protein</fullName>
    </recommendedName>
</protein>
<reference evidence="2 3" key="1">
    <citation type="journal article" date="2016" name="J. Zhejiang Univ. Sci. B">
        <title>Antibiotic resistance mechanisms of Myroides sp.</title>
        <authorList>
            <person name="Hu S."/>
            <person name="Yuan S."/>
            <person name="Qu H."/>
            <person name="Jiang T."/>
            <person name="Zhou Y."/>
            <person name="Wang M."/>
            <person name="Ming D."/>
        </authorList>
    </citation>
    <scope>NUCLEOTIDE SEQUENCE [LARGE SCALE GENOMIC DNA]</scope>
    <source>
        <strain evidence="2 3">PR63039</strain>
    </source>
</reference>
<evidence type="ECO:0000313" key="3">
    <source>
        <dbReference type="Proteomes" id="UP000069030"/>
    </source>
</evidence>
<dbReference type="PROSITE" id="PS51186">
    <property type="entry name" value="GNAT"/>
    <property type="match status" value="1"/>
</dbReference>
<sequence length="307" mass="35927">MISKSVIIKDTSYTLYINYQDDEQKRKEFNRMCQEVWEFDFEGYYQSGYWGEDCIVFSLFQEDKIVAHTTLSLFEITKDNKTYKTGQLGTVMTDPAYQNNGLSRFLLEYIEAEYKDIVTGYFLFANDTVLDFYPKFGYVPVEEYQATLKVNTKPSTLSSLEKLDLDNPTSLALFEEYVKNGYTYNRLNTKNVGLAFFYCYANLDFGFKNSIYYSKTLDAIIIYEQEESELTIYSIYQRDHNVKQLDAIIDACCTEETQTIYFAFSPEIEQATYSLYKEDDDITLMVTEELIDLFFDQKTMVASLSHT</sequence>
<dbReference type="EMBL" id="CP013690">
    <property type="protein sequence ID" value="ALU26701.1"/>
    <property type="molecule type" value="Genomic_DNA"/>
</dbReference>
<dbReference type="GO" id="GO:0016747">
    <property type="term" value="F:acyltransferase activity, transferring groups other than amino-acyl groups"/>
    <property type="evidence" value="ECO:0007669"/>
    <property type="project" value="InterPro"/>
</dbReference>